<dbReference type="InterPro" id="IPR001029">
    <property type="entry name" value="Flagellin_N"/>
</dbReference>
<keyword evidence="6" id="KW-0969">Cilium</keyword>
<evidence type="ECO:0000256" key="1">
    <source>
        <dbReference type="ARBA" id="ARBA00004365"/>
    </source>
</evidence>
<keyword evidence="7" id="KW-1185">Reference proteome</keyword>
<dbReference type="OrthoDB" id="9758307at2"/>
<gene>
    <name evidence="6" type="primary">flgL</name>
    <name evidence="6" type="ordered locus">TOL2_C35510</name>
</gene>
<dbReference type="Gene3D" id="1.20.1330.10">
    <property type="entry name" value="f41 fragment of flagellin, N-terminal domain"/>
    <property type="match status" value="2"/>
</dbReference>
<feature type="domain" description="Flagellin N-terminal" evidence="4">
    <location>
        <begin position="16"/>
        <end position="140"/>
    </location>
</feature>
<dbReference type="Pfam" id="PF00669">
    <property type="entry name" value="Flagellin_N"/>
    <property type="match status" value="1"/>
</dbReference>
<name>K0NNS6_DESTT</name>
<dbReference type="GO" id="GO:0005198">
    <property type="term" value="F:structural molecule activity"/>
    <property type="evidence" value="ECO:0007669"/>
    <property type="project" value="InterPro"/>
</dbReference>
<evidence type="ECO:0000256" key="3">
    <source>
        <dbReference type="ARBA" id="ARBA00023143"/>
    </source>
</evidence>
<dbReference type="InterPro" id="IPR001492">
    <property type="entry name" value="Flagellin"/>
</dbReference>
<keyword evidence="6" id="KW-0966">Cell projection</keyword>
<comment type="similarity">
    <text evidence="2">Belongs to the bacterial flagellin family.</text>
</comment>
<dbReference type="PANTHER" id="PTHR42792:SF1">
    <property type="entry name" value="FLAGELLAR HOOK-ASSOCIATED PROTEIN 3"/>
    <property type="match status" value="1"/>
</dbReference>
<dbReference type="RefSeq" id="WP_014958896.1">
    <property type="nucleotide sequence ID" value="NC_018645.1"/>
</dbReference>
<dbReference type="Pfam" id="PF00700">
    <property type="entry name" value="Flagellin_C"/>
    <property type="match status" value="1"/>
</dbReference>
<dbReference type="SUPFAM" id="SSF64518">
    <property type="entry name" value="Phase 1 flagellin"/>
    <property type="match status" value="1"/>
</dbReference>
<evidence type="ECO:0000256" key="2">
    <source>
        <dbReference type="ARBA" id="ARBA00005709"/>
    </source>
</evidence>
<feature type="domain" description="Flagellin C-terminal" evidence="5">
    <location>
        <begin position="700"/>
        <end position="780"/>
    </location>
</feature>
<dbReference type="InterPro" id="IPR046358">
    <property type="entry name" value="Flagellin_C"/>
</dbReference>
<reference evidence="6 7" key="1">
    <citation type="journal article" date="2013" name="Environ. Microbiol.">
        <title>Complete genome, catabolic sub-proteomes and key-metabolites of Desulfobacula toluolica Tol2, a marine, aromatic compound-degrading, sulfate-reducing bacterium.</title>
        <authorList>
            <person name="Wohlbrand L."/>
            <person name="Jacob J.H."/>
            <person name="Kube M."/>
            <person name="Mussmann M."/>
            <person name="Jarling R."/>
            <person name="Beck A."/>
            <person name="Amann R."/>
            <person name="Wilkes H."/>
            <person name="Reinhardt R."/>
            <person name="Rabus R."/>
        </authorList>
    </citation>
    <scope>NUCLEOTIDE SEQUENCE [LARGE SCALE GENOMIC DNA]</scope>
    <source>
        <strain evidence="7">DSM 7467 / Tol2</strain>
    </source>
</reference>
<dbReference type="GO" id="GO:0009424">
    <property type="term" value="C:bacterial-type flagellum hook"/>
    <property type="evidence" value="ECO:0007669"/>
    <property type="project" value="InterPro"/>
</dbReference>
<protein>
    <submittedName>
        <fullName evidence="6">FlgL: putative flagellar hook-associated protein 3</fullName>
    </submittedName>
</protein>
<keyword evidence="6" id="KW-0282">Flagellum</keyword>
<dbReference type="HOGENOM" id="CLU_397792_0_0_7"/>
<dbReference type="Proteomes" id="UP000007347">
    <property type="component" value="Chromosome"/>
</dbReference>
<evidence type="ECO:0000259" key="5">
    <source>
        <dbReference type="Pfam" id="PF00700"/>
    </source>
</evidence>
<dbReference type="STRING" id="651182.TOL2_C35510"/>
<dbReference type="EMBL" id="FO203503">
    <property type="protein sequence ID" value="CCK81708.1"/>
    <property type="molecule type" value="Genomic_DNA"/>
</dbReference>
<dbReference type="AlphaFoldDB" id="K0NNS6"/>
<accession>K0NNS6</accession>
<organism evidence="6 7">
    <name type="scientific">Desulfobacula toluolica (strain DSM 7467 / Tol2)</name>
    <dbReference type="NCBI Taxonomy" id="651182"/>
    <lineage>
        <taxon>Bacteria</taxon>
        <taxon>Pseudomonadati</taxon>
        <taxon>Thermodesulfobacteriota</taxon>
        <taxon>Desulfobacteria</taxon>
        <taxon>Desulfobacterales</taxon>
        <taxon>Desulfobacteraceae</taxon>
        <taxon>Desulfobacula</taxon>
    </lineage>
</organism>
<evidence type="ECO:0000313" key="7">
    <source>
        <dbReference type="Proteomes" id="UP000007347"/>
    </source>
</evidence>
<dbReference type="NCBIfam" id="TIGR02550">
    <property type="entry name" value="flagell_flgL"/>
    <property type="match status" value="1"/>
</dbReference>
<comment type="subcellular location">
    <subcellularLocation>
        <location evidence="1">Bacterial flagellum</location>
    </subcellularLocation>
</comment>
<dbReference type="KEGG" id="dto:TOL2_C35510"/>
<dbReference type="PANTHER" id="PTHR42792">
    <property type="entry name" value="FLAGELLIN"/>
    <property type="match status" value="1"/>
</dbReference>
<dbReference type="GO" id="GO:0071973">
    <property type="term" value="P:bacterial-type flagellum-dependent cell motility"/>
    <property type="evidence" value="ECO:0007669"/>
    <property type="project" value="InterPro"/>
</dbReference>
<keyword evidence="3" id="KW-0975">Bacterial flagellum</keyword>
<dbReference type="InterPro" id="IPR013384">
    <property type="entry name" value="Flagell_FlgL"/>
</dbReference>
<sequence>MRVPNLSMYGNSTYRLGGITSNLQDANEVIATQKRINSLSDDPIGFSQVLGLKSSIGNLEQIEKNVSMGLSWLSGAESSLDSVNNLILDAKSQVSRLVNASMSSDERKNAIGSINSMIEQIVTFGNTRINGNYIFGGTDTDTPPLAYHADEDPPTVSYAGNHIPFSIKTDKNVTVPVGRDGKETFWEDKIKINSTNNTIIFKEDNGHGSASQIIMEATIDDGTYTTAQIETAVKNALNDVSSRDGYSVTYEVEYDEEQKAFSIREDGSYDGFVRTEFMWETGADAYISKISGSDSIDPDDINVTVVNSDALTFSTPEPHGTEPFRLTWQGDDTWEFDNNPGYTIIPATLSGTNDSVGIDLNESGFADITITLDNPVTATGQFIEFDIVSARGDHSIGHEIGFNKDNSIYAPPTSDTTAVFATNLIISIGINDTIEFEEIDSAGAKTVPPLSITIPNDNYTDMDSLAAVIESAIKMESQASGNNINYAVSYDAREGKFTIQEDGSSQNEFQILWSSSSAASVLGFYGDDKVGLSESDEPVVNITINSTNNKIDFREILKVKDGKAVDELTADIKQKTYTSHSELALEVEKALEEESYQNGNHIDYSVSWDSYTKNFTIKENGTELAGFDLLWQTGENAPVSAGGSGGSIGEILGFDIEDDIAAPIESDREVEWGIFNTLIDLNQYLEDNDLYGIERTLGRLDAHFDSMTSKIVDVGNKYNRLEIRDKITTENSLTLTQRKSTIEDADIVEAIMNLQAIETAYQASLSSTAKIMNLSLVDYL</sequence>
<evidence type="ECO:0000313" key="6">
    <source>
        <dbReference type="EMBL" id="CCK81708.1"/>
    </source>
</evidence>
<evidence type="ECO:0000259" key="4">
    <source>
        <dbReference type="Pfam" id="PF00669"/>
    </source>
</evidence>
<proteinExistence type="inferred from homology"/>